<feature type="region of interest" description="Disordered" evidence="1">
    <location>
        <begin position="137"/>
        <end position="178"/>
    </location>
</feature>
<proteinExistence type="predicted"/>
<name>A0A6P1YR62_9HYPH</name>
<dbReference type="AlphaFoldDB" id="A0A6P1YR62"/>
<sequence>MTHRLSPSRPTRCRNTHPHAANPRRRLSTTHNNPQARPNVSRDHGKRTAIRPCTAIPRLHARLDKACRAHLQSFYWLGVIHFGFIVIRGRMLRNDDVSGDRSNISREHQISRERQIRRARLDELVRLRAEVEASGFTFRPEPMTPRPAPRDTISGDETGGRDEPLKRLLKALQDTRNG</sequence>
<organism evidence="2 3">
    <name type="scientific">Ancylobacter pratisalsi</name>
    <dbReference type="NCBI Taxonomy" id="1745854"/>
    <lineage>
        <taxon>Bacteria</taxon>
        <taxon>Pseudomonadati</taxon>
        <taxon>Pseudomonadota</taxon>
        <taxon>Alphaproteobacteria</taxon>
        <taxon>Hyphomicrobiales</taxon>
        <taxon>Xanthobacteraceae</taxon>
        <taxon>Ancylobacter</taxon>
    </lineage>
</organism>
<protein>
    <submittedName>
        <fullName evidence="2">Uncharacterized protein</fullName>
    </submittedName>
</protein>
<reference evidence="2 3" key="1">
    <citation type="submission" date="2020-02" db="EMBL/GenBank/DDBJ databases">
        <authorList>
            <person name="Li G."/>
        </authorList>
    </citation>
    <scope>NUCLEOTIDE SEQUENCE [LARGE SCALE GENOMIC DNA]</scope>
    <source>
        <strain evidence="2 3">DSM 102029</strain>
    </source>
</reference>
<keyword evidence="3" id="KW-1185">Reference proteome</keyword>
<feature type="compositionally biased region" description="Polar residues" evidence="1">
    <location>
        <begin position="29"/>
        <end position="38"/>
    </location>
</feature>
<feature type="region of interest" description="Disordered" evidence="1">
    <location>
        <begin position="1"/>
        <end position="47"/>
    </location>
</feature>
<dbReference type="EMBL" id="CP048630">
    <property type="protein sequence ID" value="QIB35186.1"/>
    <property type="molecule type" value="Genomic_DNA"/>
</dbReference>
<gene>
    <name evidence="2" type="ORF">G3A50_16810</name>
</gene>
<dbReference type="KEGG" id="apra:G3A50_16810"/>
<accession>A0A6P1YR62</accession>
<feature type="compositionally biased region" description="Basic residues" evidence="1">
    <location>
        <begin position="11"/>
        <end position="28"/>
    </location>
</feature>
<evidence type="ECO:0000256" key="1">
    <source>
        <dbReference type="SAM" id="MobiDB-lite"/>
    </source>
</evidence>
<evidence type="ECO:0000313" key="2">
    <source>
        <dbReference type="EMBL" id="QIB35186.1"/>
    </source>
</evidence>
<dbReference type="Proteomes" id="UP000464751">
    <property type="component" value="Chromosome"/>
</dbReference>
<evidence type="ECO:0000313" key="3">
    <source>
        <dbReference type="Proteomes" id="UP000464751"/>
    </source>
</evidence>
<dbReference type="RefSeq" id="WP_163076331.1">
    <property type="nucleotide sequence ID" value="NZ_CP048630.1"/>
</dbReference>